<dbReference type="RefSeq" id="WP_269966038.1">
    <property type="nucleotide sequence ID" value="NZ_JAKMUS010000015.1"/>
</dbReference>
<dbReference type="Proteomes" id="UP001146468">
    <property type="component" value="Unassembled WGS sequence"/>
</dbReference>
<dbReference type="EMBL" id="JAKMUS010000015">
    <property type="protein sequence ID" value="MCZ9294621.1"/>
    <property type="molecule type" value="Genomic_DNA"/>
</dbReference>
<evidence type="ECO:0000313" key="4">
    <source>
        <dbReference type="Proteomes" id="UP001146468"/>
    </source>
</evidence>
<reference evidence="3" key="1">
    <citation type="submission" date="2022-02" db="EMBL/GenBank/DDBJ databases">
        <title>Corynebacterium sp. from urogenital microbiome.</title>
        <authorList>
            <person name="Cappelli E.A."/>
            <person name="Ribeiro T.G."/>
            <person name="Peixe L."/>
        </authorList>
    </citation>
    <scope>NUCLEOTIDE SEQUENCE</scope>
    <source>
        <strain evidence="3">C8Ua_172</strain>
    </source>
</reference>
<keyword evidence="1" id="KW-0812">Transmembrane</keyword>
<proteinExistence type="predicted"/>
<keyword evidence="1" id="KW-1133">Transmembrane helix</keyword>
<evidence type="ECO:0000256" key="1">
    <source>
        <dbReference type="SAM" id="Phobius"/>
    </source>
</evidence>
<evidence type="ECO:0000313" key="3">
    <source>
        <dbReference type="EMBL" id="MCZ9294621.1"/>
    </source>
</evidence>
<keyword evidence="1" id="KW-0472">Membrane</keyword>
<gene>
    <name evidence="3" type="ORF">L8U60_09010</name>
</gene>
<sequence length="426" mass="47148">MNKLMARIVAGVSLSTVAAMAAAHVPVANALPETFASPPISAGDWLLTSGSRDAWLDCTRVSGSARDYANTRSQSYPHYGIEHDAKRFEDRTEFYVNVELTDPADRVPVSLDFDIEIKNQDSRAMPYSIEAVPVDGGGADVVPPASSGGIVQPGETVTVTAPIGTSALPKYRYAQDAGPEESHRWEYKITVPNDKGSNAAFLPKIHGYRKLNVLPWPMESEDCRPLIPLYLEDLSLPADGQAHKTGMLIAGVHQDEASKKRIDGELTYNGKPVPGATVSIRGKGEVWASIPEGALGEEASADPQRVKVRFFAKPRPDTAGLGIQEYSERTVLRGTRLLTEDPYWWWRDFYYRGSRKSRITQDHKVFERELDVTIPEKHTKPDEPEKTSSEKLSSESSPLWWLALIPVFGVIGLIVDQWVKFQQGKF</sequence>
<comment type="caution">
    <text evidence="3">The sequence shown here is derived from an EMBL/GenBank/DDBJ whole genome shotgun (WGS) entry which is preliminary data.</text>
</comment>
<accession>A0A9X3RKY8</accession>
<feature type="signal peptide" evidence="2">
    <location>
        <begin position="1"/>
        <end position="21"/>
    </location>
</feature>
<protein>
    <submittedName>
        <fullName evidence="3">Uncharacterized protein</fullName>
    </submittedName>
</protein>
<name>A0A9X3RKY8_9CORY</name>
<organism evidence="3 4">
    <name type="scientific">Corynebacterium meitnerae</name>
    <dbReference type="NCBI Taxonomy" id="2913498"/>
    <lineage>
        <taxon>Bacteria</taxon>
        <taxon>Bacillati</taxon>
        <taxon>Actinomycetota</taxon>
        <taxon>Actinomycetes</taxon>
        <taxon>Mycobacteriales</taxon>
        <taxon>Corynebacteriaceae</taxon>
        <taxon>Corynebacterium</taxon>
    </lineage>
</organism>
<keyword evidence="4" id="KW-1185">Reference proteome</keyword>
<feature type="transmembrane region" description="Helical" evidence="1">
    <location>
        <begin position="399"/>
        <end position="419"/>
    </location>
</feature>
<feature type="chain" id="PRO_5040827473" evidence="2">
    <location>
        <begin position="22"/>
        <end position="426"/>
    </location>
</feature>
<evidence type="ECO:0000256" key="2">
    <source>
        <dbReference type="SAM" id="SignalP"/>
    </source>
</evidence>
<keyword evidence="2" id="KW-0732">Signal</keyword>
<dbReference type="AlphaFoldDB" id="A0A9X3RKY8"/>